<feature type="domain" description="RNA polymerase sigma factor 54 core-binding" evidence="10">
    <location>
        <begin position="88"/>
        <end position="270"/>
    </location>
</feature>
<keyword evidence="6" id="KW-0731">Sigma factor</keyword>
<keyword evidence="7" id="KW-0238">DNA-binding</keyword>
<dbReference type="PROSITE" id="PS00718">
    <property type="entry name" value="SIGMA54_2"/>
    <property type="match status" value="1"/>
</dbReference>
<evidence type="ECO:0000256" key="8">
    <source>
        <dbReference type="ARBA" id="ARBA00023163"/>
    </source>
</evidence>
<dbReference type="Gene3D" id="1.10.10.60">
    <property type="entry name" value="Homeodomain-like"/>
    <property type="match status" value="1"/>
</dbReference>
<evidence type="ECO:0000256" key="2">
    <source>
        <dbReference type="ARBA" id="ARBA00022478"/>
    </source>
</evidence>
<dbReference type="PANTHER" id="PTHR32248:SF4">
    <property type="entry name" value="RNA POLYMERASE SIGMA-54 FACTOR"/>
    <property type="match status" value="1"/>
</dbReference>
<comment type="similarity">
    <text evidence="1">Belongs to the sigma-54 factor family.</text>
</comment>
<dbReference type="GO" id="GO:0003677">
    <property type="term" value="F:DNA binding"/>
    <property type="evidence" value="ECO:0007669"/>
    <property type="project" value="UniProtKB-KW"/>
</dbReference>
<dbReference type="Gene3D" id="1.10.10.1330">
    <property type="entry name" value="RNA polymerase sigma-54 factor, core-binding domain"/>
    <property type="match status" value="1"/>
</dbReference>
<evidence type="ECO:0000313" key="11">
    <source>
        <dbReference type="EMBL" id="XDK33152.1"/>
    </source>
</evidence>
<dbReference type="InterPro" id="IPR038709">
    <property type="entry name" value="RpoN_core-bd_sf"/>
</dbReference>
<keyword evidence="5" id="KW-0805">Transcription regulation</keyword>
<evidence type="ECO:0000256" key="5">
    <source>
        <dbReference type="ARBA" id="ARBA00023015"/>
    </source>
</evidence>
<dbReference type="Pfam" id="PF04963">
    <property type="entry name" value="Sigma54_CBD"/>
    <property type="match status" value="1"/>
</dbReference>
<dbReference type="Pfam" id="PF00309">
    <property type="entry name" value="Sigma54_AID"/>
    <property type="match status" value="1"/>
</dbReference>
<dbReference type="NCBIfam" id="TIGR02395">
    <property type="entry name" value="rpoN_sigma"/>
    <property type="match status" value="1"/>
</dbReference>
<dbReference type="InterPro" id="IPR007634">
    <property type="entry name" value="RNA_pol_sigma_54_DNA-bd"/>
</dbReference>
<gene>
    <name evidence="11" type="primary">rpoN</name>
    <name evidence="11" type="ORF">AB4Y30_01945</name>
</gene>
<dbReference type="InterPro" id="IPR000394">
    <property type="entry name" value="RNA_pol_sigma_54"/>
</dbReference>
<evidence type="ECO:0000256" key="1">
    <source>
        <dbReference type="ARBA" id="ARBA00008798"/>
    </source>
</evidence>
<dbReference type="RefSeq" id="WP_368653836.1">
    <property type="nucleotide sequence ID" value="NZ_CP162599.1"/>
</dbReference>
<dbReference type="GO" id="GO:0001216">
    <property type="term" value="F:DNA-binding transcription activator activity"/>
    <property type="evidence" value="ECO:0007669"/>
    <property type="project" value="InterPro"/>
</dbReference>
<dbReference type="GO" id="GO:0006352">
    <property type="term" value="P:DNA-templated transcription initiation"/>
    <property type="evidence" value="ECO:0007669"/>
    <property type="project" value="InterPro"/>
</dbReference>
<keyword evidence="4" id="KW-0548">Nucleotidyltransferase</keyword>
<keyword evidence="2" id="KW-0240">DNA-directed RNA polymerase</keyword>
<dbReference type="GO" id="GO:0000428">
    <property type="term" value="C:DNA-directed RNA polymerase complex"/>
    <property type="evidence" value="ECO:0007669"/>
    <property type="project" value="UniProtKB-KW"/>
</dbReference>
<keyword evidence="8" id="KW-0804">Transcription</keyword>
<dbReference type="GO" id="GO:0016987">
    <property type="term" value="F:sigma factor activity"/>
    <property type="evidence" value="ECO:0007669"/>
    <property type="project" value="UniProtKB-KW"/>
</dbReference>
<reference evidence="11" key="1">
    <citation type="submission" date="2024-07" db="EMBL/GenBank/DDBJ databases">
        <title>Halotolerant mesophilic bacterium Ornithinibacillus sp. 4-3, sp. nov., isolated from soil.</title>
        <authorList>
            <person name="Sidarenka A.V."/>
            <person name="Guliayeva D.E."/>
            <person name="Leanovich S.I."/>
            <person name="Hileuskaya K.S."/>
            <person name="Akhremchuk A.E."/>
            <person name="Sikolenko M.A."/>
            <person name="Valentovich L.N."/>
        </authorList>
    </citation>
    <scope>NUCLEOTIDE SEQUENCE</scope>
    <source>
        <strain evidence="11">4-3</strain>
    </source>
</reference>
<protein>
    <submittedName>
        <fullName evidence="11">RNA polymerase factor sigma-54</fullName>
    </submittedName>
</protein>
<dbReference type="PIRSF" id="PIRSF000774">
    <property type="entry name" value="RpoN"/>
    <property type="match status" value="1"/>
</dbReference>
<evidence type="ECO:0000259" key="9">
    <source>
        <dbReference type="Pfam" id="PF04552"/>
    </source>
</evidence>
<evidence type="ECO:0000259" key="10">
    <source>
        <dbReference type="Pfam" id="PF04963"/>
    </source>
</evidence>
<evidence type="ECO:0000256" key="6">
    <source>
        <dbReference type="ARBA" id="ARBA00023082"/>
    </source>
</evidence>
<evidence type="ECO:0000256" key="7">
    <source>
        <dbReference type="ARBA" id="ARBA00023125"/>
    </source>
</evidence>
<dbReference type="PANTHER" id="PTHR32248">
    <property type="entry name" value="RNA POLYMERASE SIGMA-54 FACTOR"/>
    <property type="match status" value="1"/>
</dbReference>
<dbReference type="PROSITE" id="PS00717">
    <property type="entry name" value="SIGMA54_1"/>
    <property type="match status" value="1"/>
</dbReference>
<dbReference type="InterPro" id="IPR007046">
    <property type="entry name" value="RNA_pol_sigma_54_core-bd"/>
</dbReference>
<dbReference type="Pfam" id="PF04552">
    <property type="entry name" value="Sigma54_DBD"/>
    <property type="match status" value="1"/>
</dbReference>
<feature type="domain" description="RNA polymerase sigma factor 54 DNA-binding" evidence="9">
    <location>
        <begin position="282"/>
        <end position="440"/>
    </location>
</feature>
<evidence type="ECO:0000256" key="3">
    <source>
        <dbReference type="ARBA" id="ARBA00022679"/>
    </source>
</evidence>
<dbReference type="PROSITE" id="PS50044">
    <property type="entry name" value="SIGMA54_3"/>
    <property type="match status" value="1"/>
</dbReference>
<organism evidence="11">
    <name type="scientific">Ornithinibacillus sp. 4-3</name>
    <dbReference type="NCBI Taxonomy" id="3231488"/>
    <lineage>
        <taxon>Bacteria</taxon>
        <taxon>Bacillati</taxon>
        <taxon>Bacillota</taxon>
        <taxon>Bacilli</taxon>
        <taxon>Bacillales</taxon>
        <taxon>Bacillaceae</taxon>
        <taxon>Ornithinibacillus</taxon>
    </lineage>
</organism>
<dbReference type="AlphaFoldDB" id="A0AB39HMH8"/>
<proteinExistence type="inferred from homology"/>
<name>A0AB39HMH8_9BACI</name>
<evidence type="ECO:0000256" key="4">
    <source>
        <dbReference type="ARBA" id="ARBA00022695"/>
    </source>
</evidence>
<dbReference type="GO" id="GO:0016779">
    <property type="term" value="F:nucleotidyltransferase activity"/>
    <property type="evidence" value="ECO:0007669"/>
    <property type="project" value="UniProtKB-KW"/>
</dbReference>
<dbReference type="PRINTS" id="PR00045">
    <property type="entry name" value="SIGMA54FCT"/>
</dbReference>
<dbReference type="EMBL" id="CP162599">
    <property type="protein sequence ID" value="XDK33152.1"/>
    <property type="molecule type" value="Genomic_DNA"/>
</dbReference>
<sequence length="443" mass="51513">MNIELSQKQSLNIVMTPDLRQAINLLQYSTLGLAQFIKEQALENPFIELEEEVPEVNFSEASQTYRHKSRSNTNNEQQINLVDHISTNKDLSLSEYLLEQIRWLDITPRQLTVLRYLILNLDANGYLTLTCEDIALHLKEEEQFIHKCIHILHRLEPIGVGARTLKECLILQAEELFPQEGFIVPIISHYLDLLGERKWQQIAGELNISLNEVENVFTLIQSLNPKPGSAFISANTPYIIPDIIIEKRMAGYTISMNDTYLPKIYFNKQYNDLKSKNHETEKFLSKQEQKYNWLIKSIEQRRLTILKIMDVIVKKQVHFLEYGYEALKPMTLKEIADELGIHESTVSRATNNKFIHTPIGTFELRTLFTSKLEQNNGSDISSMKIKILLKQIIEKENKRKPYSDQKIVQFLKDKQGISVSRRTIAKYRDELNILPSSKRKLII</sequence>
<accession>A0AB39HMH8</accession>
<keyword evidence="3" id="KW-0808">Transferase</keyword>